<dbReference type="GO" id="GO:0006355">
    <property type="term" value="P:regulation of DNA-templated transcription"/>
    <property type="evidence" value="ECO:0007669"/>
    <property type="project" value="InterPro"/>
</dbReference>
<dbReference type="GO" id="GO:0046983">
    <property type="term" value="F:protein dimerization activity"/>
    <property type="evidence" value="ECO:0007669"/>
    <property type="project" value="InterPro"/>
</dbReference>
<name>A0A426Y443_ENSVE</name>
<dbReference type="InterPro" id="IPR011598">
    <property type="entry name" value="bHLH_dom"/>
</dbReference>
<accession>A0A426Y443</accession>
<reference evidence="7 8" key="1">
    <citation type="journal article" date="2014" name="Agronomy (Basel)">
        <title>A Draft Genome Sequence for Ensete ventricosum, the Drought-Tolerant Tree Against Hunger.</title>
        <authorList>
            <person name="Harrison J."/>
            <person name="Moore K.A."/>
            <person name="Paszkiewicz K."/>
            <person name="Jones T."/>
            <person name="Grant M."/>
            <person name="Ambacheew D."/>
            <person name="Muzemil S."/>
            <person name="Studholme D.J."/>
        </authorList>
    </citation>
    <scope>NUCLEOTIDE SEQUENCE [LARGE SCALE GENOMIC DNA]</scope>
</reference>
<comment type="similarity">
    <text evidence="1">Belongs to the bHLH protein family.</text>
</comment>
<evidence type="ECO:0000259" key="6">
    <source>
        <dbReference type="PROSITE" id="PS50888"/>
    </source>
</evidence>
<gene>
    <name evidence="7" type="ORF">B296_00044756</name>
</gene>
<feature type="domain" description="BHLH" evidence="6">
    <location>
        <begin position="259"/>
        <end position="308"/>
    </location>
</feature>
<evidence type="ECO:0000313" key="7">
    <source>
        <dbReference type="EMBL" id="RRT46547.1"/>
    </source>
</evidence>
<dbReference type="PROSITE" id="PS50888">
    <property type="entry name" value="BHLH"/>
    <property type="match status" value="1"/>
</dbReference>
<evidence type="ECO:0000256" key="5">
    <source>
        <dbReference type="SAM" id="SignalP"/>
    </source>
</evidence>
<dbReference type="Proteomes" id="UP000287651">
    <property type="component" value="Unassembled WGS sequence"/>
</dbReference>
<protein>
    <recommendedName>
        <fullName evidence="6">BHLH domain-containing protein</fullName>
    </recommendedName>
</protein>
<feature type="chain" id="PRO_5019172514" description="BHLH domain-containing protein" evidence="5">
    <location>
        <begin position="18"/>
        <end position="321"/>
    </location>
</feature>
<sequence length="321" mass="35962">MLLYLTLLCIHSQTKEGDDSTRRQACRFPVYKSLRHQLPSFIFPTDLLSHGDREMHVRRGGGCGSLPCLANNCCNGSRSSSRRAQPESCGDVQRVPSDVPREGQPRAGLLQEEVRGREDGQPQLRAVRSAVPLRVGVLPREMREHNVRREELRRLPAPVPEGKLLHVRDVQLRFLERVLSPLSTWRSGARERVYRRRLLEALCRSGGGRISGPRAVKEAADSALALTARGRSRWSRTILFGRRGGKLLVKAPGRVLVRRGRPRILAAPRPEGTRVRASLRTLRWLVPGCRKVSASSLLKEAADYVAALEMQVKAMRALFSV</sequence>
<dbReference type="InterPro" id="IPR036638">
    <property type="entry name" value="HLH_DNA-bd_sf"/>
</dbReference>
<proteinExistence type="inferred from homology"/>
<evidence type="ECO:0000256" key="4">
    <source>
        <dbReference type="SAM" id="MobiDB-lite"/>
    </source>
</evidence>
<evidence type="ECO:0000256" key="3">
    <source>
        <dbReference type="ARBA" id="ARBA00023163"/>
    </source>
</evidence>
<comment type="caution">
    <text evidence="7">The sequence shown here is derived from an EMBL/GenBank/DDBJ whole genome shotgun (WGS) entry which is preliminary data.</text>
</comment>
<keyword evidence="2" id="KW-0805">Transcription regulation</keyword>
<keyword evidence="3" id="KW-0804">Transcription</keyword>
<feature type="signal peptide" evidence="5">
    <location>
        <begin position="1"/>
        <end position="17"/>
    </location>
</feature>
<evidence type="ECO:0000256" key="1">
    <source>
        <dbReference type="ARBA" id="ARBA00005510"/>
    </source>
</evidence>
<dbReference type="PANTHER" id="PTHR33124">
    <property type="entry name" value="TRANSCRIPTION FACTOR IBH1-LIKE 1"/>
    <property type="match status" value="1"/>
</dbReference>
<evidence type="ECO:0000313" key="8">
    <source>
        <dbReference type="Proteomes" id="UP000287651"/>
    </source>
</evidence>
<keyword evidence="5" id="KW-0732">Signal</keyword>
<dbReference type="EMBL" id="AMZH03015118">
    <property type="protein sequence ID" value="RRT46547.1"/>
    <property type="molecule type" value="Genomic_DNA"/>
</dbReference>
<dbReference type="InterPro" id="IPR044660">
    <property type="entry name" value="IBH1-like"/>
</dbReference>
<feature type="region of interest" description="Disordered" evidence="4">
    <location>
        <begin position="79"/>
        <end position="108"/>
    </location>
</feature>
<dbReference type="PANTHER" id="PTHR33124:SF51">
    <property type="entry name" value="BHLH DOMAIN-CONTAINING PROTEIN"/>
    <property type="match status" value="1"/>
</dbReference>
<dbReference type="AlphaFoldDB" id="A0A426Y443"/>
<organism evidence="7 8">
    <name type="scientific">Ensete ventricosum</name>
    <name type="common">Abyssinian banana</name>
    <name type="synonym">Musa ensete</name>
    <dbReference type="NCBI Taxonomy" id="4639"/>
    <lineage>
        <taxon>Eukaryota</taxon>
        <taxon>Viridiplantae</taxon>
        <taxon>Streptophyta</taxon>
        <taxon>Embryophyta</taxon>
        <taxon>Tracheophyta</taxon>
        <taxon>Spermatophyta</taxon>
        <taxon>Magnoliopsida</taxon>
        <taxon>Liliopsida</taxon>
        <taxon>Zingiberales</taxon>
        <taxon>Musaceae</taxon>
        <taxon>Ensete</taxon>
    </lineage>
</organism>
<evidence type="ECO:0000256" key="2">
    <source>
        <dbReference type="ARBA" id="ARBA00023015"/>
    </source>
</evidence>
<dbReference type="SUPFAM" id="SSF47459">
    <property type="entry name" value="HLH, helix-loop-helix DNA-binding domain"/>
    <property type="match status" value="1"/>
</dbReference>